<comment type="cofactor">
    <cofactor evidence="1">
        <name>Ca(2+)</name>
        <dbReference type="ChEBI" id="CHEBI:29108"/>
    </cofactor>
</comment>
<dbReference type="PANTHER" id="PTHR12143">
    <property type="entry name" value="PEPTIDE N-GLYCANASE PNGASE -RELATED"/>
    <property type="match status" value="1"/>
</dbReference>
<comment type="subunit">
    <text evidence="2">Monomer.</text>
</comment>
<comment type="caution">
    <text evidence="6">The sequence shown here is derived from an EMBL/GenBank/DDBJ whole genome shotgun (WGS) entry which is preliminary data.</text>
</comment>
<dbReference type="EC" id="3.2.1.-" evidence="6"/>
<keyword evidence="6" id="KW-0326">Glycosidase</keyword>
<evidence type="ECO:0000256" key="3">
    <source>
        <dbReference type="ARBA" id="ARBA00022837"/>
    </source>
</evidence>
<feature type="domain" description="Glycosyl hydrolase family 92 N-terminal" evidence="5">
    <location>
        <begin position="28"/>
        <end position="275"/>
    </location>
</feature>
<dbReference type="Pfam" id="PF07971">
    <property type="entry name" value="Glyco_hydro_92"/>
    <property type="match status" value="1"/>
</dbReference>
<feature type="domain" description="Glycosyl hydrolase family 92" evidence="4">
    <location>
        <begin position="281"/>
        <end position="744"/>
    </location>
</feature>
<gene>
    <name evidence="6" type="ORF">L3049_05110</name>
</gene>
<evidence type="ECO:0000259" key="5">
    <source>
        <dbReference type="Pfam" id="PF17678"/>
    </source>
</evidence>
<evidence type="ECO:0000313" key="7">
    <source>
        <dbReference type="Proteomes" id="UP001528920"/>
    </source>
</evidence>
<dbReference type="Gene3D" id="2.70.98.10">
    <property type="match status" value="1"/>
</dbReference>
<dbReference type="InterPro" id="IPR014718">
    <property type="entry name" value="GH-type_carb-bd"/>
</dbReference>
<accession>A0ABT5VPL4</accession>
<dbReference type="InterPro" id="IPR050883">
    <property type="entry name" value="PNGase"/>
</dbReference>
<organism evidence="6 7">
    <name type="scientific">Paralabilibaculum antarcticum</name>
    <dbReference type="NCBI Taxonomy" id="2912572"/>
    <lineage>
        <taxon>Bacteria</taxon>
        <taxon>Pseudomonadati</taxon>
        <taxon>Bacteroidota</taxon>
        <taxon>Bacteroidia</taxon>
        <taxon>Marinilabiliales</taxon>
        <taxon>Marinifilaceae</taxon>
        <taxon>Paralabilibaculum</taxon>
    </lineage>
</organism>
<dbReference type="InterPro" id="IPR005887">
    <property type="entry name" value="GH92_a_mannosidase_put"/>
</dbReference>
<dbReference type="InterPro" id="IPR008928">
    <property type="entry name" value="6-hairpin_glycosidase_sf"/>
</dbReference>
<evidence type="ECO:0000259" key="4">
    <source>
        <dbReference type="Pfam" id="PF07971"/>
    </source>
</evidence>
<dbReference type="InterPro" id="IPR041371">
    <property type="entry name" value="GH92_N"/>
</dbReference>
<keyword evidence="7" id="KW-1185">Reference proteome</keyword>
<dbReference type="Gene3D" id="1.20.1610.10">
    <property type="entry name" value="alpha-1,2-mannosidases domains"/>
    <property type="match status" value="1"/>
</dbReference>
<sequence length="764" mass="86149">MRLITISLIGLLFAGCQTSEKNTEYVKYVNPLIGTAPFTSESTLKHSVGTENNSQVVPCVTVPFGMTNWTPQTKATETKCHSPYYYTDSIIQGFRGSHWLSGSCVQEYGSMTIMPISGALKCLPTVRGSKFSHNNEMASPYLYQVHLEDYDIDVEMTATKRSGLFKFTFAKEGEAHIVVNPNSDEGQGFIRVLPGRNEIIGYNPVHRIYQGWGEEAGFSGYFVVRFKSDFETYGVYQGDKIYDGEQQVADLEDLGAFVSFMVQENEEIFASVGTSFTSIEQARKNLDTETDNLDFDIAKDQLKSTWENLLSKVQVEGEVEEDKVKFYTAMYHSCLQPRTFNDCDGSYVSFAGGKKIMNSGDKDYFVDFSMWDTYRASLPLFNFLMPDVSADMMNSLFLKAEQGGWLPIFPCWNSYTSAMIGDHAISAIADAYSKGVIDISDKQYGYLLQNAFKSPDTFEEYKEGKGRRGLKSYLKYGYIPLEDEVKESYHDKEQASRTMEYAFDDFALSQIANKRGDTVNSEILTQRALNYQNVYSEADSCIRGRYADGSFTDEFDKFVRMPYITEGTPYQYTWYVPHDMAGLMDLMGGQDGFNTNLDRFHSIGQYWHGNEPGHQIPFLYNYSGQPWKTQALVTQIMDTEYITGPGGLSGNDDAGQMSAWYAFAAMGFYPVCPSVPEYVISGPRFDKIKIHLENGNAIEINAKGASTGNNYIHSLKVNGVNTDQNFFNHFDLIKGGVLDFEMGELPNKEWGTSKESRPHSLTRK</sequence>
<dbReference type="PANTHER" id="PTHR12143:SF43">
    <property type="entry name" value="PUTATIVE-RELATED"/>
    <property type="match status" value="1"/>
</dbReference>
<dbReference type="Proteomes" id="UP001528920">
    <property type="component" value="Unassembled WGS sequence"/>
</dbReference>
<evidence type="ECO:0000256" key="2">
    <source>
        <dbReference type="ARBA" id="ARBA00011245"/>
    </source>
</evidence>
<reference evidence="6 7" key="1">
    <citation type="submission" date="2022-01" db="EMBL/GenBank/DDBJ databases">
        <title>Labilibaculum sp. nov, a marine bacterium isolated from Antarctica.</title>
        <authorList>
            <person name="Dai W."/>
        </authorList>
    </citation>
    <scope>NUCLEOTIDE SEQUENCE [LARGE SCALE GENOMIC DNA]</scope>
    <source>
        <strain evidence="6 7">DW002</strain>
    </source>
</reference>
<protein>
    <submittedName>
        <fullName evidence="6">GH92 family glycosyl hydrolase</fullName>
        <ecNumber evidence="6">3.2.1.-</ecNumber>
    </submittedName>
</protein>
<dbReference type="GO" id="GO:0016798">
    <property type="term" value="F:hydrolase activity, acting on glycosyl bonds"/>
    <property type="evidence" value="ECO:0007669"/>
    <property type="project" value="UniProtKB-KW"/>
</dbReference>
<evidence type="ECO:0000313" key="6">
    <source>
        <dbReference type="EMBL" id="MDE5417381.1"/>
    </source>
</evidence>
<proteinExistence type="predicted"/>
<name>A0ABT5VPL4_9BACT</name>
<dbReference type="RefSeq" id="WP_275108720.1">
    <property type="nucleotide sequence ID" value="NZ_JAKJSC010000001.1"/>
</dbReference>
<dbReference type="EMBL" id="JAKJSC010000001">
    <property type="protein sequence ID" value="MDE5417381.1"/>
    <property type="molecule type" value="Genomic_DNA"/>
</dbReference>
<dbReference type="NCBIfam" id="TIGR01180">
    <property type="entry name" value="aman2_put"/>
    <property type="match status" value="1"/>
</dbReference>
<evidence type="ECO:0000256" key="1">
    <source>
        <dbReference type="ARBA" id="ARBA00001913"/>
    </source>
</evidence>
<dbReference type="Gene3D" id="1.20.1050.60">
    <property type="entry name" value="alpha-1,2-mannosidase"/>
    <property type="match status" value="1"/>
</dbReference>
<keyword evidence="6" id="KW-0378">Hydrolase</keyword>
<dbReference type="InterPro" id="IPR012939">
    <property type="entry name" value="Glyco_hydro_92"/>
</dbReference>
<dbReference type="Gene3D" id="3.30.2080.10">
    <property type="entry name" value="GH92 mannosidase domain"/>
    <property type="match status" value="1"/>
</dbReference>
<dbReference type="PROSITE" id="PS51257">
    <property type="entry name" value="PROKAR_LIPOPROTEIN"/>
    <property type="match status" value="1"/>
</dbReference>
<keyword evidence="3" id="KW-0106">Calcium</keyword>
<dbReference type="SUPFAM" id="SSF48208">
    <property type="entry name" value="Six-hairpin glycosidases"/>
    <property type="match status" value="1"/>
</dbReference>
<dbReference type="Pfam" id="PF17678">
    <property type="entry name" value="Glyco_hydro_92N"/>
    <property type="match status" value="1"/>
</dbReference>